<evidence type="ECO:0000256" key="1">
    <source>
        <dbReference type="SAM" id="MobiDB-lite"/>
    </source>
</evidence>
<sequence>MRTEKLFGPVSADDVNMSRPFRGDDEVESENDAVGVPAGIPDAYESEVESDDEFEDDSNMFEQDDDAMRTMSATGWDLYDDHHSGELQVPGADDLYAGTWGPTRSAAA</sequence>
<dbReference type="AlphaFoldDB" id="A0ABD3ESF5"/>
<protein>
    <submittedName>
        <fullName evidence="2">PiggyBac transposable element-derived 4</fullName>
    </submittedName>
</protein>
<dbReference type="EMBL" id="JBIMZQ010000067">
    <property type="protein sequence ID" value="KAL3657252.1"/>
    <property type="molecule type" value="Genomic_DNA"/>
</dbReference>
<feature type="compositionally biased region" description="Acidic residues" evidence="1">
    <location>
        <begin position="44"/>
        <end position="58"/>
    </location>
</feature>
<comment type="caution">
    <text evidence="2">The sequence shown here is derived from an EMBL/GenBank/DDBJ whole genome shotgun (WGS) entry which is preliminary data.</text>
</comment>
<proteinExistence type="predicted"/>
<organism evidence="2 3">
    <name type="scientific">Phytophthora oleae</name>
    <dbReference type="NCBI Taxonomy" id="2107226"/>
    <lineage>
        <taxon>Eukaryota</taxon>
        <taxon>Sar</taxon>
        <taxon>Stramenopiles</taxon>
        <taxon>Oomycota</taxon>
        <taxon>Peronosporomycetes</taxon>
        <taxon>Peronosporales</taxon>
        <taxon>Peronosporaceae</taxon>
        <taxon>Phytophthora</taxon>
    </lineage>
</organism>
<name>A0ABD3ESF5_9STRA</name>
<keyword evidence="3" id="KW-1185">Reference proteome</keyword>
<dbReference type="Proteomes" id="UP001632037">
    <property type="component" value="Unassembled WGS sequence"/>
</dbReference>
<accession>A0ABD3ESF5</accession>
<gene>
    <name evidence="2" type="primary">PGBD4</name>
    <name evidence="2" type="ORF">V7S43_017912</name>
</gene>
<evidence type="ECO:0000313" key="3">
    <source>
        <dbReference type="Proteomes" id="UP001632037"/>
    </source>
</evidence>
<evidence type="ECO:0000313" key="2">
    <source>
        <dbReference type="EMBL" id="KAL3657252.1"/>
    </source>
</evidence>
<reference evidence="2 3" key="1">
    <citation type="submission" date="2024-09" db="EMBL/GenBank/DDBJ databases">
        <title>Genome sequencing and assembly of Phytophthora oleae, isolate VK10A, causative agent of rot of olive drupes.</title>
        <authorList>
            <person name="Conti Taguali S."/>
            <person name="Riolo M."/>
            <person name="La Spada F."/>
            <person name="Cacciola S.O."/>
            <person name="Dionisio G."/>
        </authorList>
    </citation>
    <scope>NUCLEOTIDE SEQUENCE [LARGE SCALE GENOMIC DNA]</scope>
    <source>
        <strain evidence="2 3">VK10A</strain>
    </source>
</reference>
<feature type="region of interest" description="Disordered" evidence="1">
    <location>
        <begin position="1"/>
        <end position="58"/>
    </location>
</feature>